<reference evidence="4" key="1">
    <citation type="submission" date="2020-02" db="EMBL/GenBank/DDBJ databases">
        <authorList>
            <person name="Meier V. D."/>
        </authorList>
    </citation>
    <scope>NUCLEOTIDE SEQUENCE</scope>
    <source>
        <strain evidence="4">AVDCRST_MAG53</strain>
    </source>
</reference>
<feature type="non-terminal residue" evidence="4">
    <location>
        <position position="394"/>
    </location>
</feature>
<protein>
    <submittedName>
        <fullName evidence="4">PQQ-dependent oxidoreductase, gdhB family</fullName>
    </submittedName>
</protein>
<dbReference type="InterPro" id="IPR012938">
    <property type="entry name" value="Glc/Sorbosone_DH"/>
</dbReference>
<keyword evidence="2" id="KW-0732">Signal</keyword>
<name>A0A6J4SRY0_9ACTN</name>
<dbReference type="PANTHER" id="PTHR19328:SF13">
    <property type="entry name" value="HIPL1 PROTEIN"/>
    <property type="match status" value="1"/>
</dbReference>
<evidence type="ECO:0000256" key="2">
    <source>
        <dbReference type="SAM" id="SignalP"/>
    </source>
</evidence>
<feature type="domain" description="Glucose/Sorbosone dehydrogenase" evidence="3">
    <location>
        <begin position="38"/>
        <end position="354"/>
    </location>
</feature>
<sequence>MLSARLSVAILALACTGVAAAPAAASLDGAPTVVAAGLNTPWDVVPLSDGRTLVTERPGRIRVIGSDGALRPAPAYSDPTARKFLGLEPHPDHARNGLLYLYVSRPSGSSVVRLKDTGTELVLDRVVFPGPIATDASHDGGRMRFGPDGKLYVTTGDIHDPDLPQDRQSLNGKILRLNDDGSAPLDNPFVGEGGNASFVWSTGHRHPQGLAWDERGRLWQTEHGPSGEQYDPVKYPGGAGRCCRDELNLIVRGGNYGWPVISGGDTRPGLIAPVAQSGTSVAWAPGGLAFAGDGKLYAPMLRDVHLRQFTLDAGDGVASQQALYRGTFGRLRAASYDPCRTALWFTADGASAAVHRVAVGLEGRPAAGCGGAAAPMAPRSPSPAAAPGAAAPGV</sequence>
<dbReference type="InterPro" id="IPR011042">
    <property type="entry name" value="6-blade_b-propeller_TolB-like"/>
</dbReference>
<dbReference type="AlphaFoldDB" id="A0A6J4SRY0"/>
<evidence type="ECO:0000259" key="3">
    <source>
        <dbReference type="Pfam" id="PF07995"/>
    </source>
</evidence>
<organism evidence="4">
    <name type="scientific">uncultured Solirubrobacteraceae bacterium</name>
    <dbReference type="NCBI Taxonomy" id="1162706"/>
    <lineage>
        <taxon>Bacteria</taxon>
        <taxon>Bacillati</taxon>
        <taxon>Actinomycetota</taxon>
        <taxon>Thermoleophilia</taxon>
        <taxon>Solirubrobacterales</taxon>
        <taxon>Solirubrobacteraceae</taxon>
        <taxon>environmental samples</taxon>
    </lineage>
</organism>
<gene>
    <name evidence="4" type="ORF">AVDCRST_MAG53-2125</name>
</gene>
<feature type="chain" id="PRO_5027029003" evidence="2">
    <location>
        <begin position="21"/>
        <end position="394"/>
    </location>
</feature>
<feature type="region of interest" description="Disordered" evidence="1">
    <location>
        <begin position="370"/>
        <end position="394"/>
    </location>
</feature>
<dbReference type="EMBL" id="CADCVR010000069">
    <property type="protein sequence ID" value="CAA9503660.1"/>
    <property type="molecule type" value="Genomic_DNA"/>
</dbReference>
<dbReference type="Pfam" id="PF07995">
    <property type="entry name" value="GSDH"/>
    <property type="match status" value="1"/>
</dbReference>
<feature type="compositionally biased region" description="Low complexity" evidence="1">
    <location>
        <begin position="372"/>
        <end position="394"/>
    </location>
</feature>
<feature type="signal peptide" evidence="2">
    <location>
        <begin position="1"/>
        <end position="20"/>
    </location>
</feature>
<evidence type="ECO:0000256" key="1">
    <source>
        <dbReference type="SAM" id="MobiDB-lite"/>
    </source>
</evidence>
<dbReference type="PANTHER" id="PTHR19328">
    <property type="entry name" value="HEDGEHOG-INTERACTING PROTEIN"/>
    <property type="match status" value="1"/>
</dbReference>
<dbReference type="InterPro" id="IPR011041">
    <property type="entry name" value="Quinoprot_gluc/sorb_DH_b-prop"/>
</dbReference>
<proteinExistence type="predicted"/>
<evidence type="ECO:0000313" key="4">
    <source>
        <dbReference type="EMBL" id="CAA9503660.1"/>
    </source>
</evidence>
<accession>A0A6J4SRY0</accession>
<dbReference type="Gene3D" id="2.120.10.30">
    <property type="entry name" value="TolB, C-terminal domain"/>
    <property type="match status" value="1"/>
</dbReference>
<dbReference type="SUPFAM" id="SSF50952">
    <property type="entry name" value="Soluble quinoprotein glucose dehydrogenase"/>
    <property type="match status" value="1"/>
</dbReference>